<organism evidence="2">
    <name type="scientific">Amphimedon queenslandica</name>
    <name type="common">Sponge</name>
    <dbReference type="NCBI Taxonomy" id="400682"/>
    <lineage>
        <taxon>Eukaryota</taxon>
        <taxon>Metazoa</taxon>
        <taxon>Porifera</taxon>
        <taxon>Demospongiae</taxon>
        <taxon>Heteroscleromorpha</taxon>
        <taxon>Haplosclerida</taxon>
        <taxon>Niphatidae</taxon>
        <taxon>Amphimedon</taxon>
    </lineage>
</organism>
<feature type="compositionally biased region" description="Basic and acidic residues" evidence="1">
    <location>
        <begin position="1"/>
        <end position="12"/>
    </location>
</feature>
<reference evidence="2" key="1">
    <citation type="submission" date="2017-05" db="UniProtKB">
        <authorList>
            <consortium name="EnsemblMetazoa"/>
        </authorList>
    </citation>
    <scope>IDENTIFICATION</scope>
</reference>
<accession>A0A1X7TA84</accession>
<feature type="region of interest" description="Disordered" evidence="1">
    <location>
        <begin position="1"/>
        <end position="31"/>
    </location>
</feature>
<sequence>TANENGKSREGIKIGNAPCPGSPRPTEGDSSLYSPGIIKIFIYPPPLPPSPFLSCCFSH</sequence>
<evidence type="ECO:0000256" key="1">
    <source>
        <dbReference type="SAM" id="MobiDB-lite"/>
    </source>
</evidence>
<dbReference type="EnsemblMetazoa" id="Aqu2.1.11342_001">
    <property type="protein sequence ID" value="Aqu2.1.11342_001"/>
    <property type="gene ID" value="Aqu2.1.11342"/>
</dbReference>
<proteinExistence type="predicted"/>
<name>A0A1X7TA84_AMPQE</name>
<dbReference type="AlphaFoldDB" id="A0A1X7TA84"/>
<evidence type="ECO:0000313" key="2">
    <source>
        <dbReference type="EnsemblMetazoa" id="Aqu2.1.11342_001"/>
    </source>
</evidence>
<dbReference type="InParanoid" id="A0A1X7TA84"/>
<protein>
    <submittedName>
        <fullName evidence="2">Uncharacterized protein</fullName>
    </submittedName>
</protein>